<dbReference type="EMBL" id="QXGF01002211">
    <property type="protein sequence ID" value="KAE8925672.1"/>
    <property type="molecule type" value="Genomic_DNA"/>
</dbReference>
<dbReference type="Proteomes" id="UP000486351">
    <property type="component" value="Unassembled WGS sequence"/>
</dbReference>
<dbReference type="Proteomes" id="UP000437068">
    <property type="component" value="Unassembled WGS sequence"/>
</dbReference>
<evidence type="ECO:0000313" key="2">
    <source>
        <dbReference type="EMBL" id="KAE9080244.1"/>
    </source>
</evidence>
<gene>
    <name evidence="6" type="ORF">PF001_g22340</name>
    <name evidence="5" type="ORF">PF002_g24358</name>
    <name evidence="4" type="ORF">PF004_g22219</name>
    <name evidence="3" type="ORF">PF006_g22291</name>
    <name evidence="2" type="ORF">PF007_g23124</name>
    <name evidence="7" type="ORF">PF008_g22808</name>
    <name evidence="1" type="ORF">PF009_g24125</name>
</gene>
<comment type="caution">
    <text evidence="3">The sequence shown here is derived from an EMBL/GenBank/DDBJ whole genome shotgun (WGS) entry which is preliminary data.</text>
</comment>
<evidence type="ECO:0000313" key="3">
    <source>
        <dbReference type="EMBL" id="KAE9103010.1"/>
    </source>
</evidence>
<evidence type="ECO:0000313" key="7">
    <source>
        <dbReference type="EMBL" id="KAE9301260.1"/>
    </source>
</evidence>
<evidence type="ECO:0000313" key="5">
    <source>
        <dbReference type="EMBL" id="KAE9191922.1"/>
    </source>
</evidence>
<evidence type="ECO:0000313" key="8">
    <source>
        <dbReference type="Proteomes" id="UP000429523"/>
    </source>
</evidence>
<evidence type="ECO:0000313" key="4">
    <source>
        <dbReference type="EMBL" id="KAE9189430.1"/>
    </source>
</evidence>
<accession>A0A6A3RTZ1</accession>
<evidence type="ECO:0000313" key="1">
    <source>
        <dbReference type="EMBL" id="KAE8925672.1"/>
    </source>
</evidence>
<proteinExistence type="predicted"/>
<dbReference type="AlphaFoldDB" id="A0A6A3RTZ1"/>
<dbReference type="EMBL" id="QXFZ01002143">
    <property type="protein sequence ID" value="KAE9080244.1"/>
    <property type="molecule type" value="Genomic_DNA"/>
</dbReference>
<evidence type="ECO:0000313" key="13">
    <source>
        <dbReference type="Proteomes" id="UP000476176"/>
    </source>
</evidence>
<dbReference type="EMBL" id="QXFY01002204">
    <property type="protein sequence ID" value="KAE9301260.1"/>
    <property type="molecule type" value="Genomic_DNA"/>
</dbReference>
<evidence type="ECO:0000313" key="9">
    <source>
        <dbReference type="Proteomes" id="UP000437068"/>
    </source>
</evidence>
<dbReference type="Proteomes" id="UP000429523">
    <property type="component" value="Unassembled WGS sequence"/>
</dbReference>
<evidence type="ECO:0000313" key="6">
    <source>
        <dbReference type="EMBL" id="KAE9284527.1"/>
    </source>
</evidence>
<name>A0A6A3RTZ1_9STRA</name>
<evidence type="ECO:0000313" key="10">
    <source>
        <dbReference type="Proteomes" id="UP000440367"/>
    </source>
</evidence>
<protein>
    <submittedName>
        <fullName evidence="3">Uncharacterized protein</fullName>
    </submittedName>
</protein>
<evidence type="ECO:0000313" key="11">
    <source>
        <dbReference type="Proteomes" id="UP000440732"/>
    </source>
</evidence>
<evidence type="ECO:0000313" key="12">
    <source>
        <dbReference type="Proteomes" id="UP000441208"/>
    </source>
</evidence>
<organism evidence="3 11">
    <name type="scientific">Phytophthora fragariae</name>
    <dbReference type="NCBI Taxonomy" id="53985"/>
    <lineage>
        <taxon>Eukaryota</taxon>
        <taxon>Sar</taxon>
        <taxon>Stramenopiles</taxon>
        <taxon>Oomycota</taxon>
        <taxon>Peronosporomycetes</taxon>
        <taxon>Peronosporales</taxon>
        <taxon>Peronosporaceae</taxon>
        <taxon>Phytophthora</taxon>
    </lineage>
</organism>
<sequence>MWRPSPRPPSCGSSSMSPEACSLAALCASLSFERPCHCPRRHALPTSLAACRMLVFSVAQC</sequence>
<dbReference type="EMBL" id="QXGD01002211">
    <property type="protein sequence ID" value="KAE9191922.1"/>
    <property type="molecule type" value="Genomic_DNA"/>
</dbReference>
<dbReference type="EMBL" id="QXGC01002195">
    <property type="protein sequence ID" value="KAE9189430.1"/>
    <property type="molecule type" value="Genomic_DNA"/>
</dbReference>
<reference evidence="8 9" key="1">
    <citation type="submission" date="2018-08" db="EMBL/GenBank/DDBJ databases">
        <title>Genomic investigation of the strawberry pathogen Phytophthora fragariae indicates pathogenicity is determined by transcriptional variation in three key races.</title>
        <authorList>
            <person name="Adams T.M."/>
            <person name="Armitage A.D."/>
            <person name="Sobczyk M.K."/>
            <person name="Bates H.J."/>
            <person name="Dunwell J.M."/>
            <person name="Nellist C.F."/>
            <person name="Harrison R.J."/>
        </authorList>
    </citation>
    <scope>NUCLEOTIDE SEQUENCE [LARGE SCALE GENOMIC DNA]</scope>
    <source>
        <strain evidence="6 9">A4</strain>
        <strain evidence="5 10">BC-1</strain>
        <strain evidence="4 13">BC-23</strain>
        <strain evidence="3 11">NOV-5</strain>
        <strain evidence="2 12">NOV-71</strain>
        <strain evidence="7 14">NOV-77</strain>
        <strain evidence="1 8">NOV-9</strain>
    </source>
</reference>
<dbReference type="EMBL" id="QXGE01002142">
    <property type="protein sequence ID" value="KAE9284527.1"/>
    <property type="molecule type" value="Genomic_DNA"/>
</dbReference>
<dbReference type="Proteomes" id="UP000476176">
    <property type="component" value="Unassembled WGS sequence"/>
</dbReference>
<dbReference type="Proteomes" id="UP000440732">
    <property type="component" value="Unassembled WGS sequence"/>
</dbReference>
<dbReference type="EMBL" id="QXGA01002149">
    <property type="protein sequence ID" value="KAE9103010.1"/>
    <property type="molecule type" value="Genomic_DNA"/>
</dbReference>
<evidence type="ECO:0000313" key="14">
    <source>
        <dbReference type="Proteomes" id="UP000486351"/>
    </source>
</evidence>
<dbReference type="Proteomes" id="UP000440367">
    <property type="component" value="Unassembled WGS sequence"/>
</dbReference>
<dbReference type="Proteomes" id="UP000441208">
    <property type="component" value="Unassembled WGS sequence"/>
</dbReference>